<keyword evidence="1" id="KW-0812">Transmembrane</keyword>
<protein>
    <submittedName>
        <fullName evidence="4">Uncharacterized protein</fullName>
    </submittedName>
</protein>
<feature type="domain" description="Deacetylase PdaC" evidence="3">
    <location>
        <begin position="95"/>
        <end position="182"/>
    </location>
</feature>
<proteinExistence type="predicted"/>
<dbReference type="Proteomes" id="UP000184052">
    <property type="component" value="Unassembled WGS sequence"/>
</dbReference>
<name>A0A1M6B4G3_9FIRM</name>
<accession>A0A1M6B4G3</accession>
<dbReference type="OrthoDB" id="4990at2"/>
<keyword evidence="1" id="KW-0472">Membrane</keyword>
<feature type="domain" description="DUF3298" evidence="2">
    <location>
        <begin position="208"/>
        <end position="279"/>
    </location>
</feature>
<evidence type="ECO:0000259" key="3">
    <source>
        <dbReference type="Pfam" id="PF13739"/>
    </source>
</evidence>
<dbReference type="Gene3D" id="3.30.565.40">
    <property type="entry name" value="Fervidobacterium nodosum Rt17-B1 like"/>
    <property type="match status" value="1"/>
</dbReference>
<dbReference type="InterPro" id="IPR037126">
    <property type="entry name" value="PdaC/RsiV-like_sf"/>
</dbReference>
<dbReference type="EMBL" id="FQZL01000004">
    <property type="protein sequence ID" value="SHI43644.1"/>
    <property type="molecule type" value="Genomic_DNA"/>
</dbReference>
<keyword evidence="5" id="KW-1185">Reference proteome</keyword>
<dbReference type="InterPro" id="IPR025303">
    <property type="entry name" value="PdaC"/>
</dbReference>
<evidence type="ECO:0000313" key="5">
    <source>
        <dbReference type="Proteomes" id="UP000184052"/>
    </source>
</evidence>
<dbReference type="AlphaFoldDB" id="A0A1M6B4G3"/>
<sequence>MEKKLKEAKKIYESIQIPEELDEMVNKTINNANKKSPSKLKIKKGFFTATAAAVMICGALTIGLNTNEAFANSASEVPIIGNIARLLTFSEFEFQSEVIVADIRIPEVNLNDKALAKKINLQIYREMKTCLSESETRALEYKEAYLATGGTEEDFIPIDVKMDYELKSIDEKILSFVLYHYESLAAAYSETQYYNINLENDEILKLEDIYGNEYMSIVNSSIEEQIELENSKSENNVYFEFDGIDENQKFYINEKGETVIVFDKYAIAPGSMGMPEFIIE</sequence>
<dbReference type="STRING" id="1121476.SAMN02745751_00354"/>
<dbReference type="Gene3D" id="3.90.640.20">
    <property type="entry name" value="Heat-shock cognate protein, ATPase"/>
    <property type="match status" value="1"/>
</dbReference>
<dbReference type="Pfam" id="PF11738">
    <property type="entry name" value="DUF3298"/>
    <property type="match status" value="1"/>
</dbReference>
<dbReference type="Pfam" id="PF13739">
    <property type="entry name" value="PdaC"/>
    <property type="match status" value="1"/>
</dbReference>
<reference evidence="4 5" key="1">
    <citation type="submission" date="2016-11" db="EMBL/GenBank/DDBJ databases">
        <authorList>
            <person name="Jaros S."/>
            <person name="Januszkiewicz K."/>
            <person name="Wedrychowicz H."/>
        </authorList>
    </citation>
    <scope>NUCLEOTIDE SEQUENCE [LARGE SCALE GENOMIC DNA]</scope>
    <source>
        <strain evidence="4 5">DSM 17477</strain>
    </source>
</reference>
<evidence type="ECO:0000256" key="1">
    <source>
        <dbReference type="SAM" id="Phobius"/>
    </source>
</evidence>
<keyword evidence="1" id="KW-1133">Transmembrane helix</keyword>
<gene>
    <name evidence="4" type="ORF">SAMN02745751_00354</name>
</gene>
<dbReference type="InterPro" id="IPR021729">
    <property type="entry name" value="DUF3298"/>
</dbReference>
<dbReference type="RefSeq" id="WP_073046156.1">
    <property type="nucleotide sequence ID" value="NZ_FQZL01000004.1"/>
</dbReference>
<evidence type="ECO:0000259" key="2">
    <source>
        <dbReference type="Pfam" id="PF11738"/>
    </source>
</evidence>
<evidence type="ECO:0000313" key="4">
    <source>
        <dbReference type="EMBL" id="SHI43644.1"/>
    </source>
</evidence>
<organism evidence="4 5">
    <name type="scientific">Dethiosulfatibacter aminovorans DSM 17477</name>
    <dbReference type="NCBI Taxonomy" id="1121476"/>
    <lineage>
        <taxon>Bacteria</taxon>
        <taxon>Bacillati</taxon>
        <taxon>Bacillota</taxon>
        <taxon>Tissierellia</taxon>
        <taxon>Dethiosulfatibacter</taxon>
    </lineage>
</organism>
<feature type="transmembrane region" description="Helical" evidence="1">
    <location>
        <begin position="45"/>
        <end position="64"/>
    </location>
</feature>